<dbReference type="InterPro" id="IPR050250">
    <property type="entry name" value="Macrolide_Exporter_MacB"/>
</dbReference>
<organism evidence="10 11">
    <name type="scientific">Pseudoduganella flava</name>
    <dbReference type="NCBI Taxonomy" id="871742"/>
    <lineage>
        <taxon>Bacteria</taxon>
        <taxon>Pseudomonadati</taxon>
        <taxon>Pseudomonadota</taxon>
        <taxon>Betaproteobacteria</taxon>
        <taxon>Burkholderiales</taxon>
        <taxon>Oxalobacteraceae</taxon>
        <taxon>Telluria group</taxon>
        <taxon>Pseudoduganella</taxon>
    </lineage>
</organism>
<feature type="transmembrane region" description="Helical" evidence="7">
    <location>
        <begin position="376"/>
        <end position="395"/>
    </location>
</feature>
<evidence type="ECO:0000256" key="4">
    <source>
        <dbReference type="ARBA" id="ARBA00022989"/>
    </source>
</evidence>
<evidence type="ECO:0000256" key="7">
    <source>
        <dbReference type="SAM" id="Phobius"/>
    </source>
</evidence>
<dbReference type="PANTHER" id="PTHR30572">
    <property type="entry name" value="MEMBRANE COMPONENT OF TRANSPORTER-RELATED"/>
    <property type="match status" value="1"/>
</dbReference>
<evidence type="ECO:0000313" key="12">
    <source>
        <dbReference type="Proteomes" id="UP000437862"/>
    </source>
</evidence>
<dbReference type="OrthoDB" id="9770036at2"/>
<evidence type="ECO:0000256" key="1">
    <source>
        <dbReference type="ARBA" id="ARBA00004651"/>
    </source>
</evidence>
<dbReference type="GO" id="GO:0022857">
    <property type="term" value="F:transmembrane transporter activity"/>
    <property type="evidence" value="ECO:0007669"/>
    <property type="project" value="TreeGrafter"/>
</dbReference>
<dbReference type="AlphaFoldDB" id="A0A562P925"/>
<keyword evidence="2" id="KW-1003">Cell membrane</keyword>
<dbReference type="Proteomes" id="UP000437862">
    <property type="component" value="Chromosome"/>
</dbReference>
<dbReference type="Proteomes" id="UP000315112">
    <property type="component" value="Unassembled WGS sequence"/>
</dbReference>
<reference evidence="10 11" key="1">
    <citation type="journal article" date="2015" name="Stand. Genomic Sci.">
        <title>Genomic Encyclopedia of Bacterial and Archaeal Type Strains, Phase III: the genomes of soil and plant-associated and newly described type strains.</title>
        <authorList>
            <person name="Whitman W.B."/>
            <person name="Woyke T."/>
            <person name="Klenk H.P."/>
            <person name="Zhou Y."/>
            <person name="Lilburn T.G."/>
            <person name="Beck B.J."/>
            <person name="De Vos P."/>
            <person name="Vandamme P."/>
            <person name="Eisen J.A."/>
            <person name="Garrity G."/>
            <person name="Hugenholtz P."/>
            <person name="Kyrpides N.C."/>
        </authorList>
    </citation>
    <scope>NUCLEOTIDE SEQUENCE [LARGE SCALE GENOMIC DNA]</scope>
    <source>
        <strain evidence="10 11">CGMCC 1.10685</strain>
    </source>
</reference>
<evidence type="ECO:0000259" key="8">
    <source>
        <dbReference type="Pfam" id="PF02687"/>
    </source>
</evidence>
<protein>
    <submittedName>
        <fullName evidence="9">FtsX-like permease family protein</fullName>
    </submittedName>
    <submittedName>
        <fullName evidence="10">Putative ABC transport system permease protein</fullName>
    </submittedName>
</protein>
<dbReference type="Pfam" id="PF02687">
    <property type="entry name" value="FtsX"/>
    <property type="match status" value="1"/>
</dbReference>
<dbReference type="InterPro" id="IPR003838">
    <property type="entry name" value="ABC3_permease_C"/>
</dbReference>
<evidence type="ECO:0000256" key="2">
    <source>
        <dbReference type="ARBA" id="ARBA00022475"/>
    </source>
</evidence>
<dbReference type="EMBL" id="CP046904">
    <property type="protein sequence ID" value="QGZ40790.1"/>
    <property type="molecule type" value="Genomic_DNA"/>
</dbReference>
<keyword evidence="12" id="KW-1185">Reference proteome</keyword>
<reference evidence="10" key="2">
    <citation type="submission" date="2019-07" db="EMBL/GenBank/DDBJ databases">
        <authorList>
            <person name="Whitman W."/>
            <person name="Huntemann M."/>
            <person name="Clum A."/>
            <person name="Pillay M."/>
            <person name="Palaniappan K."/>
            <person name="Varghese N."/>
            <person name="Mikhailova N."/>
            <person name="Stamatis D."/>
            <person name="Reddy T."/>
            <person name="Daum C."/>
            <person name="Shapiro N."/>
            <person name="Ivanova N."/>
            <person name="Kyrpides N."/>
            <person name="Woyke T."/>
        </authorList>
    </citation>
    <scope>NUCLEOTIDE SEQUENCE</scope>
    <source>
        <strain evidence="10">CGMCC 1.10685</strain>
    </source>
</reference>
<feature type="domain" description="ABC3 transporter permease C-terminal" evidence="8">
    <location>
        <begin position="294"/>
        <end position="406"/>
    </location>
</feature>
<keyword evidence="3 7" id="KW-0812">Transmembrane</keyword>
<evidence type="ECO:0000256" key="3">
    <source>
        <dbReference type="ARBA" id="ARBA00022692"/>
    </source>
</evidence>
<proteinExistence type="inferred from homology"/>
<comment type="similarity">
    <text evidence="6">Belongs to the ABC-4 integral membrane protein family.</text>
</comment>
<name>A0A562P925_9BURK</name>
<feature type="transmembrane region" description="Helical" evidence="7">
    <location>
        <begin position="288"/>
        <end position="315"/>
    </location>
</feature>
<evidence type="ECO:0000313" key="10">
    <source>
        <dbReference type="EMBL" id="TWI40740.1"/>
    </source>
</evidence>
<keyword evidence="5 7" id="KW-0472">Membrane</keyword>
<evidence type="ECO:0000313" key="9">
    <source>
        <dbReference type="EMBL" id="QGZ40790.1"/>
    </source>
</evidence>
<gene>
    <name evidence="9" type="ORF">GO485_18110</name>
    <name evidence="10" type="ORF">IP92_05829</name>
</gene>
<comment type="subcellular location">
    <subcellularLocation>
        <location evidence="1">Cell membrane</location>
        <topology evidence="1">Multi-pass membrane protein</topology>
    </subcellularLocation>
</comment>
<reference evidence="9 12" key="3">
    <citation type="submission" date="2019-12" db="EMBL/GenBank/DDBJ databases">
        <title>Draft Genome Sequences of Six Type Strains of the Genus Massilia.</title>
        <authorList>
            <person name="Miess H."/>
            <person name="Frediansyah A."/>
            <person name="Goeker M."/>
            <person name="Gross H."/>
        </authorList>
    </citation>
    <scope>NUCLEOTIDE SEQUENCE [LARGE SCALE GENOMIC DNA]</scope>
    <source>
        <strain evidence="9 12">DSM 26639</strain>
    </source>
</reference>
<sequence>MEFRPILSALMRSKTGPILVAVQVALSLAILANALHIVSERQAVAGRVSGVLREEDIFHVRINELKTGSTFNEMVATQDRYRDLLRAIPGVLSVAQTNQVPLSRSGNNTSMSAERGQTRPTTGAAFYVSPDSLVKTWGLKLVEGRDFLPTESENVDVSKQVKEADVVIVTQALAKKVWPDAASVIGKTIYFGRGKDAAGTRVVGVVERLQSTGAEVGERGEMSIIQPMRRIQAPPRAMYTVRAEPGQRDRLMKEAEEVLRKDANNQLIVRTKTLEGDRKDRYRADRGLAWMLISVSVLLMLVTASGIVGMASLWVTQRRKQIGVRRALGARRIDILRYFIVENVMITSAGVAAGLLGALALNHLLVTSLELGRLPAGYLLAGAAIFLALGIAAVYGPAWRAASISPATATRGVV</sequence>
<feature type="transmembrane region" description="Helical" evidence="7">
    <location>
        <begin position="335"/>
        <end position="356"/>
    </location>
</feature>
<dbReference type="GO" id="GO:0005886">
    <property type="term" value="C:plasma membrane"/>
    <property type="evidence" value="ECO:0007669"/>
    <property type="project" value="UniProtKB-SubCell"/>
</dbReference>
<evidence type="ECO:0000256" key="5">
    <source>
        <dbReference type="ARBA" id="ARBA00023136"/>
    </source>
</evidence>
<evidence type="ECO:0000313" key="11">
    <source>
        <dbReference type="Proteomes" id="UP000315112"/>
    </source>
</evidence>
<accession>A0A562P925</accession>
<evidence type="ECO:0000256" key="6">
    <source>
        <dbReference type="ARBA" id="ARBA00038076"/>
    </source>
</evidence>
<keyword evidence="4 7" id="KW-1133">Transmembrane helix</keyword>
<dbReference type="EMBL" id="VLKW01000020">
    <property type="protein sequence ID" value="TWI40740.1"/>
    <property type="molecule type" value="Genomic_DNA"/>
</dbReference>
<dbReference type="PANTHER" id="PTHR30572:SF4">
    <property type="entry name" value="ABC TRANSPORTER PERMEASE YTRF"/>
    <property type="match status" value="1"/>
</dbReference>
<dbReference type="RefSeq" id="WP_145882070.1">
    <property type="nucleotide sequence ID" value="NZ_CP046904.1"/>
</dbReference>